<dbReference type="RefSeq" id="XP_022467436.1">
    <property type="nucleotide sequence ID" value="XM_022626057.1"/>
</dbReference>
<sequence length="78" mass="8749">MHSYRGRGGPRQSTPANVQCQKCLKRDKSTSKPYVANVELTLINVITLMSARSRLRPDHMCLGRPELNSCATRSSYPN</sequence>
<dbReference type="AlphaFoldDB" id="A0A1G4AM63"/>
<organism evidence="1 2">
    <name type="scientific">Colletotrichum orchidophilum</name>
    <dbReference type="NCBI Taxonomy" id="1209926"/>
    <lineage>
        <taxon>Eukaryota</taxon>
        <taxon>Fungi</taxon>
        <taxon>Dikarya</taxon>
        <taxon>Ascomycota</taxon>
        <taxon>Pezizomycotina</taxon>
        <taxon>Sordariomycetes</taxon>
        <taxon>Hypocreomycetidae</taxon>
        <taxon>Glomerellales</taxon>
        <taxon>Glomerellaceae</taxon>
        <taxon>Colletotrichum</taxon>
    </lineage>
</organism>
<protein>
    <submittedName>
        <fullName evidence="1">Uncharacterized protein</fullName>
    </submittedName>
</protein>
<dbReference type="Proteomes" id="UP000176998">
    <property type="component" value="Unassembled WGS sequence"/>
</dbReference>
<gene>
    <name evidence="1" type="ORF">CORC01_14446</name>
</gene>
<dbReference type="OrthoDB" id="437973at2759"/>
<proteinExistence type="predicted"/>
<keyword evidence="2" id="KW-1185">Reference proteome</keyword>
<reference evidence="1 2" key="1">
    <citation type="submission" date="2016-09" db="EMBL/GenBank/DDBJ databases">
        <authorList>
            <person name="Capua I."/>
            <person name="De Benedictis P."/>
            <person name="Joannis T."/>
            <person name="Lombin L.H."/>
            <person name="Cattoli G."/>
        </authorList>
    </citation>
    <scope>NUCLEOTIDE SEQUENCE [LARGE SCALE GENOMIC DNA]</scope>
    <source>
        <strain evidence="1 2">IMI 309357</strain>
    </source>
</reference>
<accession>A0A1G4AM63</accession>
<name>A0A1G4AM63_9PEZI</name>
<evidence type="ECO:0000313" key="2">
    <source>
        <dbReference type="Proteomes" id="UP000176998"/>
    </source>
</evidence>
<dbReference type="EMBL" id="MJBS01000296">
    <property type="protein sequence ID" value="OHE90259.1"/>
    <property type="molecule type" value="Genomic_DNA"/>
</dbReference>
<comment type="caution">
    <text evidence="1">The sequence shown here is derived from an EMBL/GenBank/DDBJ whole genome shotgun (WGS) entry which is preliminary data.</text>
</comment>
<evidence type="ECO:0000313" key="1">
    <source>
        <dbReference type="EMBL" id="OHE90259.1"/>
    </source>
</evidence>
<dbReference type="GeneID" id="34567567"/>
<dbReference type="STRING" id="1209926.A0A1G4AM63"/>